<evidence type="ECO:0000256" key="5">
    <source>
        <dbReference type="ARBA" id="ARBA00022842"/>
    </source>
</evidence>
<dbReference type="GO" id="GO:0012505">
    <property type="term" value="C:endomembrane system"/>
    <property type="evidence" value="ECO:0007669"/>
    <property type="project" value="UniProtKB-SubCell"/>
</dbReference>
<dbReference type="EC" id="7.1.3.1" evidence="2"/>
<keyword evidence="5" id="KW-0460">Magnesium</keyword>
<feature type="transmembrane region" description="Helical" evidence="11">
    <location>
        <begin position="256"/>
        <end position="273"/>
    </location>
</feature>
<keyword evidence="3" id="KW-0813">Transport</keyword>
<dbReference type="RefSeq" id="XP_005719143.1">
    <property type="nucleotide sequence ID" value="XM_005719086.1"/>
</dbReference>
<keyword evidence="7 11" id="KW-1133">Transmembrane helix</keyword>
<keyword evidence="6" id="KW-1278">Translocase</keyword>
<dbReference type="Proteomes" id="UP000012073">
    <property type="component" value="Unassembled WGS sequence"/>
</dbReference>
<dbReference type="PANTHER" id="PTHR31998">
    <property type="entry name" value="K(+)-INSENSITIVE PYROPHOSPHATE-ENERGIZED PROTON PUMP"/>
    <property type="match status" value="1"/>
</dbReference>
<evidence type="ECO:0000313" key="13">
    <source>
        <dbReference type="Proteomes" id="UP000012073"/>
    </source>
</evidence>
<dbReference type="GeneID" id="17326857"/>
<name>R7QL36_CHOCR</name>
<dbReference type="Pfam" id="PF03030">
    <property type="entry name" value="H_PPase"/>
    <property type="match status" value="1"/>
</dbReference>
<keyword evidence="9 11" id="KW-0472">Membrane</keyword>
<evidence type="ECO:0000256" key="9">
    <source>
        <dbReference type="ARBA" id="ARBA00023136"/>
    </source>
</evidence>
<dbReference type="GO" id="GO:0009678">
    <property type="term" value="F:diphosphate hydrolysis-driven proton transmembrane transporter activity"/>
    <property type="evidence" value="ECO:0007669"/>
    <property type="project" value="UniProtKB-EC"/>
</dbReference>
<dbReference type="GO" id="GO:0004427">
    <property type="term" value="F:inorganic diphosphate phosphatase activity"/>
    <property type="evidence" value="ECO:0007669"/>
    <property type="project" value="InterPro"/>
</dbReference>
<comment type="subcellular location">
    <subcellularLocation>
        <location evidence="1">Endomembrane system</location>
        <topology evidence="1">Multi-pass membrane protein</topology>
    </subcellularLocation>
</comment>
<evidence type="ECO:0000256" key="8">
    <source>
        <dbReference type="ARBA" id="ARBA00023065"/>
    </source>
</evidence>
<dbReference type="STRING" id="2769.R7QL36"/>
<evidence type="ECO:0000256" key="1">
    <source>
        <dbReference type="ARBA" id="ARBA00004127"/>
    </source>
</evidence>
<feature type="transmembrane region" description="Helical" evidence="11">
    <location>
        <begin position="625"/>
        <end position="642"/>
    </location>
</feature>
<feature type="transmembrane region" description="Helical" evidence="11">
    <location>
        <begin position="548"/>
        <end position="569"/>
    </location>
</feature>
<feature type="transmembrane region" description="Helical" evidence="11">
    <location>
        <begin position="599"/>
        <end position="619"/>
    </location>
</feature>
<feature type="transmembrane region" description="Helical" evidence="11">
    <location>
        <begin position="747"/>
        <end position="770"/>
    </location>
</feature>
<feature type="transmembrane region" description="Helical" evidence="11">
    <location>
        <begin position="453"/>
        <end position="472"/>
    </location>
</feature>
<evidence type="ECO:0000256" key="2">
    <source>
        <dbReference type="ARBA" id="ARBA00013242"/>
    </source>
</evidence>
<dbReference type="OrthoDB" id="5210at2759"/>
<keyword evidence="13" id="KW-1185">Reference proteome</keyword>
<keyword evidence="8" id="KW-0406">Ion transport</keyword>
<proteinExistence type="predicted"/>
<evidence type="ECO:0000256" key="7">
    <source>
        <dbReference type="ARBA" id="ARBA00022989"/>
    </source>
</evidence>
<feature type="transmembrane region" description="Helical" evidence="11">
    <location>
        <begin position="54"/>
        <end position="74"/>
    </location>
</feature>
<keyword evidence="4 11" id="KW-0812">Transmembrane</keyword>
<dbReference type="EMBL" id="HG002012">
    <property type="protein sequence ID" value="CDF39232.1"/>
    <property type="molecule type" value="Genomic_DNA"/>
</dbReference>
<feature type="transmembrane region" description="Helical" evidence="11">
    <location>
        <begin position="402"/>
        <end position="427"/>
    </location>
</feature>
<feature type="transmembrane region" description="Helical" evidence="11">
    <location>
        <begin position="109"/>
        <end position="135"/>
    </location>
</feature>
<dbReference type="OMA" id="AEMSHMG"/>
<evidence type="ECO:0000256" key="6">
    <source>
        <dbReference type="ARBA" id="ARBA00022967"/>
    </source>
</evidence>
<dbReference type="InterPro" id="IPR004131">
    <property type="entry name" value="PPase-energised_H-pump"/>
</dbReference>
<accession>R7QL36</accession>
<organism evidence="12 13">
    <name type="scientific">Chondrus crispus</name>
    <name type="common">Carrageen Irish moss</name>
    <name type="synonym">Polymorpha crispa</name>
    <dbReference type="NCBI Taxonomy" id="2769"/>
    <lineage>
        <taxon>Eukaryota</taxon>
        <taxon>Rhodophyta</taxon>
        <taxon>Florideophyceae</taxon>
        <taxon>Rhodymeniophycidae</taxon>
        <taxon>Gigartinales</taxon>
        <taxon>Gigartinaceae</taxon>
        <taxon>Chondrus</taxon>
    </lineage>
</organism>
<feature type="transmembrane region" description="Helical" evidence="11">
    <location>
        <begin position="156"/>
        <end position="181"/>
    </location>
</feature>
<reference evidence="13" key="1">
    <citation type="journal article" date="2013" name="Proc. Natl. Acad. Sci. U.S.A.">
        <title>Genome structure and metabolic features in the red seaweed Chondrus crispus shed light on evolution of the Archaeplastida.</title>
        <authorList>
            <person name="Collen J."/>
            <person name="Porcel B."/>
            <person name="Carre W."/>
            <person name="Ball S.G."/>
            <person name="Chaparro C."/>
            <person name="Tonon T."/>
            <person name="Barbeyron T."/>
            <person name="Michel G."/>
            <person name="Noel B."/>
            <person name="Valentin K."/>
            <person name="Elias M."/>
            <person name="Artiguenave F."/>
            <person name="Arun A."/>
            <person name="Aury J.M."/>
            <person name="Barbosa-Neto J.F."/>
            <person name="Bothwell J.H."/>
            <person name="Bouget F.Y."/>
            <person name="Brillet L."/>
            <person name="Cabello-Hurtado F."/>
            <person name="Capella-Gutierrez S."/>
            <person name="Charrier B."/>
            <person name="Cladiere L."/>
            <person name="Cock J.M."/>
            <person name="Coelho S.M."/>
            <person name="Colleoni C."/>
            <person name="Czjzek M."/>
            <person name="Da Silva C."/>
            <person name="Delage L."/>
            <person name="Denoeud F."/>
            <person name="Deschamps P."/>
            <person name="Dittami S.M."/>
            <person name="Gabaldon T."/>
            <person name="Gachon C.M."/>
            <person name="Groisillier A."/>
            <person name="Herve C."/>
            <person name="Jabbari K."/>
            <person name="Katinka M."/>
            <person name="Kloareg B."/>
            <person name="Kowalczyk N."/>
            <person name="Labadie K."/>
            <person name="Leblanc C."/>
            <person name="Lopez P.J."/>
            <person name="McLachlan D.H."/>
            <person name="Meslet-Cladiere L."/>
            <person name="Moustafa A."/>
            <person name="Nehr Z."/>
            <person name="Nyvall Collen P."/>
            <person name="Panaud O."/>
            <person name="Partensky F."/>
            <person name="Poulain J."/>
            <person name="Rensing S.A."/>
            <person name="Rousvoal S."/>
            <person name="Samson G."/>
            <person name="Symeonidi A."/>
            <person name="Weissenbach J."/>
            <person name="Zambounis A."/>
            <person name="Wincker P."/>
            <person name="Boyen C."/>
        </authorList>
    </citation>
    <scope>NUCLEOTIDE SEQUENCE [LARGE SCALE GENOMIC DNA]</scope>
    <source>
        <strain evidence="13">cv. Stackhouse</strain>
    </source>
</reference>
<evidence type="ECO:0000256" key="4">
    <source>
        <dbReference type="ARBA" id="ARBA00022692"/>
    </source>
</evidence>
<sequence>MDNSDSSDPVPYSGYTPLTPSDFPFREDKQKHWDAENPVDPTFLVDKTTRSKSLLLCLVVFAIAFLILFVWQILVAKCVVSSLCEKNDASSGPTTDYLFQTFTFRVPSALLWIGLVVGALAFFMAARAVYTLLMIDVGPARLLETSMLLRKVASTVLLHQYAIMVLPTVFVFTLIGAFINWATASCFILGALMALAAGQAGVSIATRGQVRSAAQAVDDVKAPFKVSYRSGAAISSAVLGIAVLVPPALYLMISDVRALAGLAAGSTAASLFVRMANGILTRATNTSATNLCDNGDGVIENPQDAHLIAAYASSGLGAIVGTASDTFASIASAVAGTAILGTSLPFFYRNSLAMCVFNHLYVDQVCGPFGYPQRLSYATYICKEDNLYMKYPDLRTWGSNSAFVALPFVIVAIGILVSLVCTVYPLYGKYAVSYESQALCVVRGVRITMRRNYVIGYVLFIAASAALCFGLFGPLSEFQSYQGLGKVKVQRMVLDGSSGQCGEKYLNFSGGEEVNPVPVPQGGVLKMDHYRPMTVSGRSLGNANSTSWRLFGCLILGVLLAATMTGITCDHFTSATALPTAKVTAFVQSGNLSKAIIQAITNGLIATALQALLVAIALLSSYKLFGAYGTGLTTLGFLCSAGSRTTSTMMNHVAENSNNISCASRMRYWRRTFCEVLSLVSSTTTASNTEFANGASVLTACTLFLAVAHQSGLVPSPRGLVSPEESSSSPSPSVFIANSELLPVSDILVTVSAFLGVLLPFAVAGLLVAASAQATDEVAFESENYTHAEITAVAFFRRIARLMLLESVIPVTISLFAPVVIGFGFGQRALSGWLMALIPAGYILGTFLTSASSSWNSADRQVGADLTPSELLPCENARHMPRLLREGRGRFTSELTSALRDCAGPGLQSLSKFSASMSLVAATVMRPDDDKGWIGGIILAIIAVFLLVFALLKSRWWAQGVSRSARDEAQVRAPPKQVSPFYEEGPMIDPATVRPGSQVHDALLAIGSPTEPVSPTILPGVLEDPFTQRPDNFFRFMSSTDEVVV</sequence>
<feature type="transmembrane region" description="Helical" evidence="11">
    <location>
        <begin position="226"/>
        <end position="250"/>
    </location>
</feature>
<feature type="region of interest" description="Disordered" evidence="10">
    <location>
        <begin position="1"/>
        <end position="23"/>
    </location>
</feature>
<protein>
    <recommendedName>
        <fullName evidence="2">H(+)-exporting diphosphatase</fullName>
        <ecNumber evidence="2">7.1.3.1</ecNumber>
    </recommendedName>
</protein>
<feature type="transmembrane region" description="Helical" evidence="11">
    <location>
        <begin position="187"/>
        <end position="205"/>
    </location>
</feature>
<feature type="transmembrane region" description="Helical" evidence="11">
    <location>
        <begin position="807"/>
        <end position="826"/>
    </location>
</feature>
<dbReference type="KEGG" id="ccp:CHC_T00006490001"/>
<dbReference type="GO" id="GO:0016020">
    <property type="term" value="C:membrane"/>
    <property type="evidence" value="ECO:0007669"/>
    <property type="project" value="InterPro"/>
</dbReference>
<feature type="transmembrane region" description="Helical" evidence="11">
    <location>
        <begin position="933"/>
        <end position="952"/>
    </location>
</feature>
<evidence type="ECO:0000313" key="12">
    <source>
        <dbReference type="EMBL" id="CDF39232.1"/>
    </source>
</evidence>
<dbReference type="Gramene" id="CDF39232">
    <property type="protein sequence ID" value="CDF39232"/>
    <property type="gene ID" value="CHC_T00006490001"/>
</dbReference>
<dbReference type="AlphaFoldDB" id="R7QL36"/>
<feature type="transmembrane region" description="Helical" evidence="11">
    <location>
        <begin position="833"/>
        <end position="851"/>
    </location>
</feature>
<feature type="transmembrane region" description="Helical" evidence="11">
    <location>
        <begin position="327"/>
        <end position="348"/>
    </location>
</feature>
<gene>
    <name evidence="12" type="ORF">CHC_T00006490001</name>
</gene>
<evidence type="ECO:0000256" key="11">
    <source>
        <dbReference type="SAM" id="Phobius"/>
    </source>
</evidence>
<evidence type="ECO:0000256" key="10">
    <source>
        <dbReference type="SAM" id="MobiDB-lite"/>
    </source>
</evidence>
<evidence type="ECO:0000256" key="3">
    <source>
        <dbReference type="ARBA" id="ARBA00022448"/>
    </source>
</evidence>